<dbReference type="PANTHER" id="PTHR43877">
    <property type="entry name" value="AMINOALKYLPHOSPHONATE N-ACETYLTRANSFERASE-RELATED-RELATED"/>
    <property type="match status" value="1"/>
</dbReference>
<keyword evidence="1" id="KW-0808">Transferase</keyword>
<proteinExistence type="predicted"/>
<sequence>MEISVRPLRESDLPAADRILRLAFGTFLGLPDPLTMFGDKDYIRTRWRLDPTAALGAEADGQLVGSNFATHWGSVGFFGPLSVHPDFWDQGVAKQLLEPTLELFARWGVRHAGLYTFAQSPKHIGLYQRFGFWPRFLTAIMSRPVPPVGSLPPGSRYSEVPKNEQAGSLRACRQLTDALYQGLDLEREIRLVHAHGLGDTVLLWEPAGLAGLAICHCGPGSEAGSGACYIKFGAVRPGPTAGELFDRLLDACEALAAAQGMSCLVAGVNLGRHEAYRRMIARGFRTEQQGVVMQRPNEPGYHRPDIYAIDDWR</sequence>
<comment type="caution">
    <text evidence="4">The sequence shown here is derived from an EMBL/GenBank/DDBJ whole genome shotgun (WGS) entry which is preliminary data.</text>
</comment>
<dbReference type="Pfam" id="PF00583">
    <property type="entry name" value="Acetyltransf_1"/>
    <property type="match status" value="1"/>
</dbReference>
<evidence type="ECO:0000256" key="1">
    <source>
        <dbReference type="ARBA" id="ARBA00022679"/>
    </source>
</evidence>
<protein>
    <submittedName>
        <fullName evidence="4">GNAT family N-acetyltransferase</fullName>
    </submittedName>
</protein>
<dbReference type="InterPro" id="IPR000182">
    <property type="entry name" value="GNAT_dom"/>
</dbReference>
<dbReference type="EMBL" id="JACPRF010000080">
    <property type="protein sequence ID" value="MBI2875773.1"/>
    <property type="molecule type" value="Genomic_DNA"/>
</dbReference>
<evidence type="ECO:0000313" key="4">
    <source>
        <dbReference type="EMBL" id="MBI2875773.1"/>
    </source>
</evidence>
<dbReference type="InterPro" id="IPR016181">
    <property type="entry name" value="Acyl_CoA_acyltransferase"/>
</dbReference>
<dbReference type="PROSITE" id="PS51186">
    <property type="entry name" value="GNAT"/>
    <property type="match status" value="1"/>
</dbReference>
<feature type="domain" description="N-acetyltransferase" evidence="3">
    <location>
        <begin position="3"/>
        <end position="146"/>
    </location>
</feature>
<dbReference type="AlphaFoldDB" id="A0A932FVU6"/>
<dbReference type="GO" id="GO:0016747">
    <property type="term" value="F:acyltransferase activity, transferring groups other than amino-acyl groups"/>
    <property type="evidence" value="ECO:0007669"/>
    <property type="project" value="InterPro"/>
</dbReference>
<dbReference type="Proteomes" id="UP000769766">
    <property type="component" value="Unassembled WGS sequence"/>
</dbReference>
<dbReference type="InterPro" id="IPR050832">
    <property type="entry name" value="Bact_Acetyltransf"/>
</dbReference>
<evidence type="ECO:0000313" key="5">
    <source>
        <dbReference type="Proteomes" id="UP000769766"/>
    </source>
</evidence>
<keyword evidence="2" id="KW-0012">Acyltransferase</keyword>
<gene>
    <name evidence="4" type="ORF">HYY20_02705</name>
</gene>
<dbReference type="SUPFAM" id="SSF55729">
    <property type="entry name" value="Acyl-CoA N-acyltransferases (Nat)"/>
    <property type="match status" value="2"/>
</dbReference>
<name>A0A932FVU6_UNCTE</name>
<dbReference type="CDD" id="cd04301">
    <property type="entry name" value="NAT_SF"/>
    <property type="match status" value="1"/>
</dbReference>
<accession>A0A932FVU6</accession>
<evidence type="ECO:0000259" key="3">
    <source>
        <dbReference type="PROSITE" id="PS51186"/>
    </source>
</evidence>
<reference evidence="4" key="1">
    <citation type="submission" date="2020-07" db="EMBL/GenBank/DDBJ databases">
        <title>Huge and variable diversity of episymbiotic CPR bacteria and DPANN archaea in groundwater ecosystems.</title>
        <authorList>
            <person name="He C.Y."/>
            <person name="Keren R."/>
            <person name="Whittaker M."/>
            <person name="Farag I.F."/>
            <person name="Doudna J."/>
            <person name="Cate J.H.D."/>
            <person name="Banfield J.F."/>
        </authorList>
    </citation>
    <scope>NUCLEOTIDE SEQUENCE</scope>
    <source>
        <strain evidence="4">NC_groundwater_672_Ag_B-0.1um_62_36</strain>
    </source>
</reference>
<dbReference type="Gene3D" id="3.40.630.30">
    <property type="match status" value="2"/>
</dbReference>
<evidence type="ECO:0000256" key="2">
    <source>
        <dbReference type="ARBA" id="ARBA00023315"/>
    </source>
</evidence>
<dbReference type="PANTHER" id="PTHR43877:SF1">
    <property type="entry name" value="ACETYLTRANSFERASE"/>
    <property type="match status" value="1"/>
</dbReference>
<organism evidence="4 5">
    <name type="scientific">Tectimicrobiota bacterium</name>
    <dbReference type="NCBI Taxonomy" id="2528274"/>
    <lineage>
        <taxon>Bacteria</taxon>
        <taxon>Pseudomonadati</taxon>
        <taxon>Nitrospinota/Tectimicrobiota group</taxon>
        <taxon>Candidatus Tectimicrobiota</taxon>
    </lineage>
</organism>